<evidence type="ECO:0008006" key="3">
    <source>
        <dbReference type="Google" id="ProtNLM"/>
    </source>
</evidence>
<dbReference type="InterPro" id="IPR010260">
    <property type="entry name" value="AlpA"/>
</dbReference>
<evidence type="ECO:0000313" key="1">
    <source>
        <dbReference type="EMBL" id="PRH81230.1"/>
    </source>
</evidence>
<comment type="caution">
    <text evidence="1">The sequence shown here is derived from an EMBL/GenBank/DDBJ whole genome shotgun (WGS) entry which is preliminary data.</text>
</comment>
<dbReference type="AlphaFoldDB" id="A0A2P6M5E1"/>
<sequence length="65" mass="7048">MAYGEAGAIHLLRPPDVCRQVGLGRSSIFQLLDLGRFPAPNKLGARAVAWLQSDVDAWIESKATI</sequence>
<keyword evidence="2" id="KW-1185">Reference proteome</keyword>
<name>A0A2P6M5E1_9GAMM</name>
<dbReference type="EMBL" id="PVLF01000037">
    <property type="protein sequence ID" value="PRH81230.1"/>
    <property type="molecule type" value="Genomic_DNA"/>
</dbReference>
<organism evidence="1 2">
    <name type="scientific">Arenimonas caeni</name>
    <dbReference type="NCBI Taxonomy" id="2058085"/>
    <lineage>
        <taxon>Bacteria</taxon>
        <taxon>Pseudomonadati</taxon>
        <taxon>Pseudomonadota</taxon>
        <taxon>Gammaproteobacteria</taxon>
        <taxon>Lysobacterales</taxon>
        <taxon>Lysobacteraceae</taxon>
        <taxon>Arenimonas</taxon>
    </lineage>
</organism>
<dbReference type="PANTHER" id="PTHR36154:SF1">
    <property type="entry name" value="DNA-BINDING TRANSCRIPTIONAL ACTIVATOR ALPA"/>
    <property type="match status" value="1"/>
</dbReference>
<gene>
    <name evidence="1" type="ORF">C6N40_13735</name>
</gene>
<evidence type="ECO:0000313" key="2">
    <source>
        <dbReference type="Proteomes" id="UP000241736"/>
    </source>
</evidence>
<dbReference type="PANTHER" id="PTHR36154">
    <property type="entry name" value="DNA-BINDING TRANSCRIPTIONAL ACTIVATOR ALPA"/>
    <property type="match status" value="1"/>
</dbReference>
<dbReference type="OrthoDB" id="5298532at2"/>
<proteinExistence type="predicted"/>
<reference evidence="1 2" key="1">
    <citation type="submission" date="2018-03" db="EMBL/GenBank/DDBJ databases">
        <title>Arenimonas caeni sp. nov., isolated from activated sludge.</title>
        <authorList>
            <person name="Liu H."/>
        </authorList>
    </citation>
    <scope>NUCLEOTIDE SEQUENCE [LARGE SCALE GENOMIC DNA]</scope>
    <source>
        <strain evidence="2">z29</strain>
    </source>
</reference>
<protein>
    <recommendedName>
        <fullName evidence="3">AlpA family transcriptional regulator</fullName>
    </recommendedName>
</protein>
<accession>A0A2P6M5E1</accession>
<dbReference type="Pfam" id="PF05930">
    <property type="entry name" value="Phage_AlpA"/>
    <property type="match status" value="1"/>
</dbReference>
<dbReference type="InterPro" id="IPR052931">
    <property type="entry name" value="Prophage_regulatory_activator"/>
</dbReference>
<dbReference type="Proteomes" id="UP000241736">
    <property type="component" value="Unassembled WGS sequence"/>
</dbReference>
<dbReference type="Gene3D" id="1.10.238.160">
    <property type="match status" value="1"/>
</dbReference>